<gene>
    <name evidence="1" type="ORF">DR864_02230</name>
</gene>
<proteinExistence type="predicted"/>
<protein>
    <recommendedName>
        <fullName evidence="3">Delta-60 repeat domain-containing protein</fullName>
    </recommendedName>
</protein>
<dbReference type="AlphaFoldDB" id="A0A344TDA5"/>
<dbReference type="PANTHER" id="PTHR42754:SF1">
    <property type="entry name" value="LIPOPROTEIN"/>
    <property type="match status" value="1"/>
</dbReference>
<organism evidence="1 2">
    <name type="scientific">Runella rosea</name>
    <dbReference type="NCBI Taxonomy" id="2259595"/>
    <lineage>
        <taxon>Bacteria</taxon>
        <taxon>Pseudomonadati</taxon>
        <taxon>Bacteroidota</taxon>
        <taxon>Cytophagia</taxon>
        <taxon>Cytophagales</taxon>
        <taxon>Spirosomataceae</taxon>
        <taxon>Runella</taxon>
    </lineage>
</organism>
<evidence type="ECO:0000313" key="2">
    <source>
        <dbReference type="Proteomes" id="UP000251993"/>
    </source>
</evidence>
<dbReference type="Pfam" id="PF17164">
    <property type="entry name" value="DUF5122"/>
    <property type="match status" value="12"/>
</dbReference>
<dbReference type="EMBL" id="CP030850">
    <property type="protein sequence ID" value="AXE16626.1"/>
    <property type="molecule type" value="Genomic_DNA"/>
</dbReference>
<dbReference type="NCBIfam" id="TIGR02608">
    <property type="entry name" value="delta_60_rpt"/>
    <property type="match status" value="12"/>
</dbReference>
<dbReference type="SUPFAM" id="SSF63829">
    <property type="entry name" value="Calcium-dependent phosphotriesterase"/>
    <property type="match status" value="2"/>
</dbReference>
<keyword evidence="2" id="KW-1185">Reference proteome</keyword>
<dbReference type="PANTHER" id="PTHR42754">
    <property type="entry name" value="ENDOGLUCANASE"/>
    <property type="match status" value="1"/>
</dbReference>
<dbReference type="NCBIfam" id="NF045639">
    <property type="entry name" value="GCX_COOH"/>
    <property type="match status" value="1"/>
</dbReference>
<evidence type="ECO:0000313" key="1">
    <source>
        <dbReference type="EMBL" id="AXE16626.1"/>
    </source>
</evidence>
<sequence length="934" mass="100054">MKTFITPAHYPQFLLRTIKHQLLPLCLLFFYFQTVQAQVNGALDVDFSTNGKNTITFPGAGNGIEFALGSALQSDGKIVVVGSSNGGLATIRLLPNGTLDNTFSTDGKVVFSYSGLTAQANALAIQSDGKIVVVGQVHDTSDPTKLYDFVILRYLPNGTIDNTFNGTGSIRTHASLNDFYYDVAIQSDGKIVVAGSQNSQFVVRRYLSTGTLDAAFGSAGTVFGIFQGVARGVALQPDGKIVVGGYTWEFMAPDRDFGVMRLNANGTLDNTFDTDGKAVTDIGSANDDYAHDVAVQKDGKIVLVGKTWGGTTDNVALVRYHVDGSLDLSFDGNGKKTTSVNTGNDEGNAVAIQPNGDIVVGGTTRTPAYSYEVILLDGTREIINVPANDDFVVLVYQSDGELNTLFSGDGIRTIPFTEGKHDKGNTMLLQNDGKIIVAGSVHNGTNEDFGICRLHGFYRFYTLENRLYLSFGDEAEQARCMVVQQDEKTVVAGYTTSSSAKQFAIVRYQRSGALDETFSDDGKVIISSAILPNEAYANAIALQPDEKIVVAGQAYNGTDSDFAVIRLLPDGTMDNTFGTNGKVLINIFGLDYCKAMALQPDGKIVLAGYSISTGGIGIYKSTVARLHPNGTLDVSFDTDGKVELGGTIGADEINSVNIYNNKIIISGYELNKDLVAYRLNADGSLDNTFDGDGKVVTDFGMIQALGWCSAIQPDGKLIVGGQMSLATGVMVLVRYNVDGSLDNTFSDDGIYTSTNYTGNSRALAIKVLASGKILAGGNVLTPNTWSKTLLRVNANGTTDLNFGFNGSYIFPQLGYKEDRFGAMALGDYDRVYVAGSYDNGTNFDMTLSIFLQCKLNPQTISLTHPNDDISLNRINNPETGKAIQATNWVLGTANAAFKAKDFIELKPGFKVEQGAVFKAEIGFACSYTINPGDT</sequence>
<evidence type="ECO:0008006" key="3">
    <source>
        <dbReference type="Google" id="ProtNLM"/>
    </source>
</evidence>
<dbReference type="KEGG" id="run:DR864_02230"/>
<dbReference type="OrthoDB" id="9805017at2"/>
<name>A0A344TDA5_9BACT</name>
<reference evidence="1 2" key="1">
    <citation type="submission" date="2018-07" db="EMBL/GenBank/DDBJ databases">
        <title>Genome sequencing of Runella.</title>
        <authorList>
            <person name="Baek M.-G."/>
            <person name="Yi H."/>
        </authorList>
    </citation>
    <scope>NUCLEOTIDE SEQUENCE [LARGE SCALE GENOMIC DNA]</scope>
    <source>
        <strain evidence="1 2">HYN0085</strain>
    </source>
</reference>
<dbReference type="SUPFAM" id="SSF75011">
    <property type="entry name" value="3-carboxy-cis,cis-mucoante lactonizing enzyme"/>
    <property type="match status" value="1"/>
</dbReference>
<dbReference type="Gene3D" id="2.80.10.50">
    <property type="match status" value="6"/>
</dbReference>
<dbReference type="InterPro" id="IPR013431">
    <property type="entry name" value="Delta_60_rpt"/>
</dbReference>
<dbReference type="RefSeq" id="WP_114065413.1">
    <property type="nucleotide sequence ID" value="NZ_CP030850.1"/>
</dbReference>
<accession>A0A344TDA5</accession>
<dbReference type="Proteomes" id="UP000251993">
    <property type="component" value="Chromosome"/>
</dbReference>
<dbReference type="InterPro" id="IPR055015">
    <property type="entry name" value="GCX_COOH"/>
</dbReference>